<keyword evidence="1" id="KW-0472">Membrane</keyword>
<feature type="transmembrane region" description="Helical" evidence="1">
    <location>
        <begin position="58"/>
        <end position="79"/>
    </location>
</feature>
<dbReference type="EMBL" id="LIAE01010490">
    <property type="protein sequence ID" value="PAV60040.1"/>
    <property type="molecule type" value="Genomic_DNA"/>
</dbReference>
<comment type="caution">
    <text evidence="2">The sequence shown here is derived from an EMBL/GenBank/DDBJ whole genome shotgun (WGS) entry which is preliminary data.</text>
</comment>
<evidence type="ECO:0000313" key="3">
    <source>
        <dbReference type="Proteomes" id="UP000218231"/>
    </source>
</evidence>
<accession>A0A2A2JE74</accession>
<dbReference type="AlphaFoldDB" id="A0A2A2JE74"/>
<name>A0A2A2JE74_9BILA</name>
<keyword evidence="3" id="KW-1185">Reference proteome</keyword>
<sequence>MANPCNKSMEEWGMQLDVFSAYQLLCSGLQQGQGRGMGAGPLATNAISPHNPLQSRGFIIFLPSLPLLPFFCLLIRYLCLVAFDPQKTIITFPNSRIDFSFLCRSIVFHRTKLNDFGAGQ</sequence>
<dbReference type="Proteomes" id="UP000218231">
    <property type="component" value="Unassembled WGS sequence"/>
</dbReference>
<protein>
    <submittedName>
        <fullName evidence="2">Uncharacterized protein</fullName>
    </submittedName>
</protein>
<proteinExistence type="predicted"/>
<keyword evidence="1" id="KW-1133">Transmembrane helix</keyword>
<gene>
    <name evidence="2" type="ORF">WR25_18067</name>
</gene>
<evidence type="ECO:0000256" key="1">
    <source>
        <dbReference type="SAM" id="Phobius"/>
    </source>
</evidence>
<organism evidence="2 3">
    <name type="scientific">Diploscapter pachys</name>
    <dbReference type="NCBI Taxonomy" id="2018661"/>
    <lineage>
        <taxon>Eukaryota</taxon>
        <taxon>Metazoa</taxon>
        <taxon>Ecdysozoa</taxon>
        <taxon>Nematoda</taxon>
        <taxon>Chromadorea</taxon>
        <taxon>Rhabditida</taxon>
        <taxon>Rhabditina</taxon>
        <taxon>Rhabditomorpha</taxon>
        <taxon>Rhabditoidea</taxon>
        <taxon>Rhabditidae</taxon>
        <taxon>Diploscapter</taxon>
    </lineage>
</organism>
<evidence type="ECO:0000313" key="2">
    <source>
        <dbReference type="EMBL" id="PAV60040.1"/>
    </source>
</evidence>
<reference evidence="2 3" key="1">
    <citation type="journal article" date="2017" name="Curr. Biol.">
        <title>Genome architecture and evolution of a unichromosomal asexual nematode.</title>
        <authorList>
            <person name="Fradin H."/>
            <person name="Zegar C."/>
            <person name="Gutwein M."/>
            <person name="Lucas J."/>
            <person name="Kovtun M."/>
            <person name="Corcoran D."/>
            <person name="Baugh L.R."/>
            <person name="Kiontke K."/>
            <person name="Gunsalus K."/>
            <person name="Fitch D.H."/>
            <person name="Piano F."/>
        </authorList>
    </citation>
    <scope>NUCLEOTIDE SEQUENCE [LARGE SCALE GENOMIC DNA]</scope>
    <source>
        <strain evidence="2">PF1309</strain>
    </source>
</reference>
<keyword evidence="1" id="KW-0812">Transmembrane</keyword>